<gene>
    <name evidence="1" type="ORF">NDU88_001589</name>
</gene>
<accession>A0AAV7Q6F8</accession>
<dbReference type="EMBL" id="JANPWB010000010">
    <property type="protein sequence ID" value="KAJ1135144.1"/>
    <property type="molecule type" value="Genomic_DNA"/>
</dbReference>
<evidence type="ECO:0000313" key="2">
    <source>
        <dbReference type="Proteomes" id="UP001066276"/>
    </source>
</evidence>
<sequence length="92" mass="10366">MERRRAAAGCDSSRRLAFVVGGRDFRVLPLTIEDSVERFWRPVNAAPCPELTHSLSLLTATVTTLCRFQILRKRAAACLSAVTASLRWCWQM</sequence>
<comment type="caution">
    <text evidence="1">The sequence shown here is derived from an EMBL/GenBank/DDBJ whole genome shotgun (WGS) entry which is preliminary data.</text>
</comment>
<organism evidence="1 2">
    <name type="scientific">Pleurodeles waltl</name>
    <name type="common">Iberian ribbed newt</name>
    <dbReference type="NCBI Taxonomy" id="8319"/>
    <lineage>
        <taxon>Eukaryota</taxon>
        <taxon>Metazoa</taxon>
        <taxon>Chordata</taxon>
        <taxon>Craniata</taxon>
        <taxon>Vertebrata</taxon>
        <taxon>Euteleostomi</taxon>
        <taxon>Amphibia</taxon>
        <taxon>Batrachia</taxon>
        <taxon>Caudata</taxon>
        <taxon>Salamandroidea</taxon>
        <taxon>Salamandridae</taxon>
        <taxon>Pleurodelinae</taxon>
        <taxon>Pleurodeles</taxon>
    </lineage>
</organism>
<name>A0AAV7Q6F8_PLEWA</name>
<keyword evidence="2" id="KW-1185">Reference proteome</keyword>
<proteinExistence type="predicted"/>
<reference evidence="1" key="1">
    <citation type="journal article" date="2022" name="bioRxiv">
        <title>Sequencing and chromosome-scale assembly of the giantPleurodeles waltlgenome.</title>
        <authorList>
            <person name="Brown T."/>
            <person name="Elewa A."/>
            <person name="Iarovenko S."/>
            <person name="Subramanian E."/>
            <person name="Araus A.J."/>
            <person name="Petzold A."/>
            <person name="Susuki M."/>
            <person name="Suzuki K.-i.T."/>
            <person name="Hayashi T."/>
            <person name="Toyoda A."/>
            <person name="Oliveira C."/>
            <person name="Osipova E."/>
            <person name="Leigh N.D."/>
            <person name="Simon A."/>
            <person name="Yun M.H."/>
        </authorList>
    </citation>
    <scope>NUCLEOTIDE SEQUENCE</scope>
    <source>
        <strain evidence="1">20211129_DDA</strain>
        <tissue evidence="1">Liver</tissue>
    </source>
</reference>
<dbReference type="Proteomes" id="UP001066276">
    <property type="component" value="Chromosome 6"/>
</dbReference>
<evidence type="ECO:0000313" key="1">
    <source>
        <dbReference type="EMBL" id="KAJ1135144.1"/>
    </source>
</evidence>
<dbReference type="AlphaFoldDB" id="A0AAV7Q6F8"/>
<protein>
    <submittedName>
        <fullName evidence="1">Uncharacterized protein</fullName>
    </submittedName>
</protein>